<proteinExistence type="predicted"/>
<feature type="coiled-coil region" evidence="2">
    <location>
        <begin position="316"/>
        <end position="343"/>
    </location>
</feature>
<feature type="region of interest" description="Disordered" evidence="3">
    <location>
        <begin position="29"/>
        <end position="75"/>
    </location>
</feature>
<evidence type="ECO:0000313" key="6">
    <source>
        <dbReference type="EMBL" id="MBZ5740545.1"/>
    </source>
</evidence>
<gene>
    <name evidence="6" type="ORF">K8U61_20410</name>
</gene>
<evidence type="ECO:0000256" key="3">
    <source>
        <dbReference type="SAM" id="MobiDB-lite"/>
    </source>
</evidence>
<dbReference type="Pfam" id="PF12849">
    <property type="entry name" value="PBP_like_2"/>
    <property type="match status" value="1"/>
</dbReference>
<feature type="signal peptide" evidence="4">
    <location>
        <begin position="1"/>
        <end position="28"/>
    </location>
</feature>
<accession>A0ABS7UHR0</accession>
<feature type="compositionally biased region" description="Low complexity" evidence="3">
    <location>
        <begin position="469"/>
        <end position="483"/>
    </location>
</feature>
<dbReference type="EMBL" id="JAIQZJ010000015">
    <property type="protein sequence ID" value="MBZ5740545.1"/>
    <property type="molecule type" value="Genomic_DNA"/>
</dbReference>
<dbReference type="PANTHER" id="PTHR30570:SF1">
    <property type="entry name" value="PHOSPHATE-BINDING PROTEIN PSTS"/>
    <property type="match status" value="1"/>
</dbReference>
<evidence type="ECO:0000256" key="1">
    <source>
        <dbReference type="ARBA" id="ARBA00022729"/>
    </source>
</evidence>
<protein>
    <submittedName>
        <fullName evidence="6">Substrate-binding domain-containing protein</fullName>
    </submittedName>
</protein>
<reference evidence="6 7" key="1">
    <citation type="submission" date="2021-09" db="EMBL/GenBank/DDBJ databases">
        <title>Whole genome sequence of Nocardioides sp. GBK3QG-3.</title>
        <authorList>
            <person name="Tuo L."/>
        </authorList>
    </citation>
    <scope>NUCLEOTIDE SEQUENCE [LARGE SCALE GENOMIC DNA]</scope>
    <source>
        <strain evidence="6 7">GBK3QG-3</strain>
    </source>
</reference>
<evidence type="ECO:0000259" key="5">
    <source>
        <dbReference type="Pfam" id="PF12849"/>
    </source>
</evidence>
<name>A0ABS7UHR0_9ACTN</name>
<evidence type="ECO:0000256" key="2">
    <source>
        <dbReference type="SAM" id="Coils"/>
    </source>
</evidence>
<evidence type="ECO:0000256" key="4">
    <source>
        <dbReference type="SAM" id="SignalP"/>
    </source>
</evidence>
<feature type="domain" description="PBP" evidence="5">
    <location>
        <begin position="66"/>
        <end position="408"/>
    </location>
</feature>
<keyword evidence="7" id="KW-1185">Reference proteome</keyword>
<feature type="region of interest" description="Disordered" evidence="3">
    <location>
        <begin position="465"/>
        <end position="489"/>
    </location>
</feature>
<feature type="compositionally biased region" description="Low complexity" evidence="3">
    <location>
        <begin position="48"/>
        <end position="62"/>
    </location>
</feature>
<organism evidence="6 7">
    <name type="scientific">Nocardioides mangrovi</name>
    <dbReference type="NCBI Taxonomy" id="2874580"/>
    <lineage>
        <taxon>Bacteria</taxon>
        <taxon>Bacillati</taxon>
        <taxon>Actinomycetota</taxon>
        <taxon>Actinomycetes</taxon>
        <taxon>Propionibacteriales</taxon>
        <taxon>Nocardioidaceae</taxon>
        <taxon>Nocardioides</taxon>
    </lineage>
</organism>
<feature type="chain" id="PRO_5045325153" evidence="4">
    <location>
        <begin position="29"/>
        <end position="489"/>
    </location>
</feature>
<dbReference type="PANTHER" id="PTHR30570">
    <property type="entry name" value="PERIPLASMIC PHOSPHATE BINDING COMPONENT OF PHOSPHATE ABC TRANSPORTER"/>
    <property type="match status" value="1"/>
</dbReference>
<sequence length="489" mass="53440">MSIQTLRGRRGAALALVLAAALALPACSSDDTASGNPGADAQARDESAQQQQAQQVAQANAALPERPSGQVDIDGTNSLSLTRREVNAYQATGTNTVVNLGENGEDRAFQELCSGKIDLVSSMRPISRKEWDACQAVGLDVVQFQIASDAVVIAIASETDVGGDCLTTDQVQEIWRAGSPVTNWSQVGFDDIPLKVGGPLLTSNDFDVFGKSVLGSLAPALTDVRSDYFTYKNFDEARTFLNGGSKRIRLALTYPERARERGQWRSAVVSQKQVYIDARNELRAALANRAKGYRDQRSAADQAKDEARVQAAYVARTKARLKLERYQQNLRAAEKQLSIATKAKRYADATLGHVIYARFSDYEVFEDQLRPFEITEPDGHRNCVFPSQQTITNGDYPFASQVLLTTTTRSLNRKEVQDFIRHYLNAAQESAATAHLVALPDETLRAELAWLDGSREPVLVVPDEDGQISANATETPTPTAESTVQQPAR</sequence>
<keyword evidence="1 4" id="KW-0732">Signal</keyword>
<dbReference type="Proteomes" id="UP000780875">
    <property type="component" value="Unassembled WGS sequence"/>
</dbReference>
<dbReference type="RefSeq" id="WP_224124907.1">
    <property type="nucleotide sequence ID" value="NZ_JAIQZJ010000015.1"/>
</dbReference>
<evidence type="ECO:0000313" key="7">
    <source>
        <dbReference type="Proteomes" id="UP000780875"/>
    </source>
</evidence>
<keyword evidence="2" id="KW-0175">Coiled coil</keyword>
<dbReference type="Gene3D" id="3.40.190.10">
    <property type="entry name" value="Periplasmic binding protein-like II"/>
    <property type="match status" value="1"/>
</dbReference>
<dbReference type="InterPro" id="IPR024370">
    <property type="entry name" value="PBP_domain"/>
</dbReference>
<dbReference type="SUPFAM" id="SSF53850">
    <property type="entry name" value="Periplasmic binding protein-like II"/>
    <property type="match status" value="2"/>
</dbReference>
<dbReference type="InterPro" id="IPR050811">
    <property type="entry name" value="Phosphate_ABC_transporter"/>
</dbReference>
<comment type="caution">
    <text evidence="6">The sequence shown here is derived from an EMBL/GenBank/DDBJ whole genome shotgun (WGS) entry which is preliminary data.</text>
</comment>